<dbReference type="SUPFAM" id="SSF51197">
    <property type="entry name" value="Clavaminate synthase-like"/>
    <property type="match status" value="1"/>
</dbReference>
<organism evidence="5 6">
    <name type="scientific">Dovyalis caffra</name>
    <dbReference type="NCBI Taxonomy" id="77055"/>
    <lineage>
        <taxon>Eukaryota</taxon>
        <taxon>Viridiplantae</taxon>
        <taxon>Streptophyta</taxon>
        <taxon>Embryophyta</taxon>
        <taxon>Tracheophyta</taxon>
        <taxon>Spermatophyta</taxon>
        <taxon>Magnoliopsida</taxon>
        <taxon>eudicotyledons</taxon>
        <taxon>Gunneridae</taxon>
        <taxon>Pentapetalae</taxon>
        <taxon>rosids</taxon>
        <taxon>fabids</taxon>
        <taxon>Malpighiales</taxon>
        <taxon>Salicaceae</taxon>
        <taxon>Flacourtieae</taxon>
        <taxon>Dovyalis</taxon>
    </lineage>
</organism>
<dbReference type="PROSITE" id="PS51471">
    <property type="entry name" value="FE2OG_OXY"/>
    <property type="match status" value="1"/>
</dbReference>
<keyword evidence="3" id="KW-0408">Iron</keyword>
<accession>A0AAV1S7G9</accession>
<evidence type="ECO:0000256" key="2">
    <source>
        <dbReference type="ARBA" id="ARBA00022896"/>
    </source>
</evidence>
<dbReference type="GO" id="GO:0046872">
    <property type="term" value="F:metal ion binding"/>
    <property type="evidence" value="ECO:0007669"/>
    <property type="project" value="UniProtKB-KW"/>
</dbReference>
<proteinExistence type="predicted"/>
<name>A0AAV1S7G9_9ROSI</name>
<feature type="domain" description="Fe2OG dioxygenase" evidence="4">
    <location>
        <begin position="2"/>
        <end position="102"/>
    </location>
</feature>
<evidence type="ECO:0000256" key="1">
    <source>
        <dbReference type="ARBA" id="ARBA00022723"/>
    </source>
</evidence>
<protein>
    <recommendedName>
        <fullName evidence="4">Fe2OG dioxygenase domain-containing protein</fullName>
    </recommendedName>
</protein>
<dbReference type="InterPro" id="IPR027443">
    <property type="entry name" value="IPNS-like_sf"/>
</dbReference>
<evidence type="ECO:0000313" key="5">
    <source>
        <dbReference type="EMBL" id="CAK7346430.1"/>
    </source>
</evidence>
<gene>
    <name evidence="5" type="ORF">DCAF_LOCUS19106</name>
</gene>
<dbReference type="GO" id="GO:0031418">
    <property type="term" value="F:L-ascorbic acid binding"/>
    <property type="evidence" value="ECO:0007669"/>
    <property type="project" value="UniProtKB-KW"/>
</dbReference>
<dbReference type="InterPro" id="IPR005123">
    <property type="entry name" value="Oxoglu/Fe-dep_dioxygenase_dom"/>
</dbReference>
<comment type="caution">
    <text evidence="5">The sequence shown here is derived from an EMBL/GenBank/DDBJ whole genome shotgun (WGS) entry which is preliminary data.</text>
</comment>
<dbReference type="EMBL" id="CAWUPB010001173">
    <property type="protein sequence ID" value="CAK7346430.1"/>
    <property type="molecule type" value="Genomic_DNA"/>
</dbReference>
<dbReference type="Proteomes" id="UP001314170">
    <property type="component" value="Unassembled WGS sequence"/>
</dbReference>
<keyword evidence="1" id="KW-0479">Metal-binding</keyword>
<reference evidence="5 6" key="1">
    <citation type="submission" date="2024-01" db="EMBL/GenBank/DDBJ databases">
        <authorList>
            <person name="Waweru B."/>
        </authorList>
    </citation>
    <scope>NUCLEOTIDE SEQUENCE [LARGE SCALE GENOMIC DNA]</scope>
</reference>
<dbReference type="AlphaFoldDB" id="A0AAV1S7G9"/>
<keyword evidence="2" id="KW-0847">Vitamin C</keyword>
<dbReference type="InterPro" id="IPR044861">
    <property type="entry name" value="IPNS-like_FE2OG_OXY"/>
</dbReference>
<keyword evidence="6" id="KW-1185">Reference proteome</keyword>
<dbReference type="InterPro" id="IPR050295">
    <property type="entry name" value="Plant_2OG-oxidoreductases"/>
</dbReference>
<dbReference type="PANTHER" id="PTHR47991">
    <property type="entry name" value="OXOGLUTARATE/IRON-DEPENDENT DIOXYGENASE"/>
    <property type="match status" value="1"/>
</dbReference>
<evidence type="ECO:0000256" key="3">
    <source>
        <dbReference type="ARBA" id="ARBA00023004"/>
    </source>
</evidence>
<dbReference type="Pfam" id="PF03171">
    <property type="entry name" value="2OG-FeII_Oxy"/>
    <property type="match status" value="1"/>
</dbReference>
<evidence type="ECO:0000313" key="6">
    <source>
        <dbReference type="Proteomes" id="UP001314170"/>
    </source>
</evidence>
<evidence type="ECO:0000259" key="4">
    <source>
        <dbReference type="PROSITE" id="PS51471"/>
    </source>
</evidence>
<dbReference type="PRINTS" id="PR00682">
    <property type="entry name" value="IPNSYNTHASE"/>
</dbReference>
<dbReference type="Gene3D" id="2.60.120.330">
    <property type="entry name" value="B-lactam Antibiotic, Isopenicillin N Synthase, Chain"/>
    <property type="match status" value="1"/>
</dbReference>
<sequence length="154" mass="17161">METESFLCHYYPACPEPNKTLGAPKHSDPSFVTILLQDDMGGLQVLTDQNEWIDVPPIHGAFIVNIGDMMQIITNEKFKSVEHRGRVGEVGGRAAVACFLYPSTAADCKPYKAIKELLSDNPPMYREVQFAEFMAYYKSKGSDGNSALPHFKRA</sequence>